<dbReference type="InterPro" id="IPR017927">
    <property type="entry name" value="FAD-bd_FR_type"/>
</dbReference>
<dbReference type="SUPFAM" id="SSF54292">
    <property type="entry name" value="2Fe-2S ferredoxin-like"/>
    <property type="match status" value="1"/>
</dbReference>
<keyword evidence="4" id="KW-0479">Metal-binding</keyword>
<proteinExistence type="inferred from homology"/>
<dbReference type="RefSeq" id="WP_091532180.1">
    <property type="nucleotide sequence ID" value="NZ_FOOC01000003.1"/>
</dbReference>
<dbReference type="InterPro" id="IPR012675">
    <property type="entry name" value="Beta-grasp_dom_sf"/>
</dbReference>
<evidence type="ECO:0000256" key="8">
    <source>
        <dbReference type="ARBA" id="ARBA00023014"/>
    </source>
</evidence>
<dbReference type="GO" id="GO:0016491">
    <property type="term" value="F:oxidoreductase activity"/>
    <property type="evidence" value="ECO:0007669"/>
    <property type="project" value="UniProtKB-KW"/>
</dbReference>
<dbReference type="InterPro" id="IPR036010">
    <property type="entry name" value="2Fe-2S_ferredoxin-like_sf"/>
</dbReference>
<sequence>MTLQPRIPGLRLLARAATGLTYPLAPADYLLPFTQGSARIEAVTKPAPGVVTLTLRPRQRLVHRAGQFVRVGVDIDGVRHTRCYSVSSPPERTDGRFTITVKAIAGGRVSTYLAERVEVGERLWVDAPSGDFVLPEMLPERLLFIAAGSGITPIMSMLASLDARAAMPDVVLIHAASTEPDLIFAAELAALAARHPSLHLHRVLSRDGGRLTRERLAALCPDWSQRETWACGPEGLLAWLEDHWQGAGVGARLHVERFRPRWTSNLSGEAGRVSFRRSGCVVPSRGDRSVLELAEASGLAPAHGCRMGICHGCTATLKSGRVRDLRNGQTFGDEGDRVQICVCAPVGDVEIEL</sequence>
<comment type="similarity">
    <text evidence="9">In the N-terminal section; belongs to the FAD-binding oxidoreductase type 6 family.</text>
</comment>
<evidence type="ECO:0000256" key="7">
    <source>
        <dbReference type="ARBA" id="ARBA00023004"/>
    </source>
</evidence>
<evidence type="ECO:0000256" key="4">
    <source>
        <dbReference type="ARBA" id="ARBA00022723"/>
    </source>
</evidence>
<keyword evidence="2" id="KW-0285">Flavoprotein</keyword>
<organism evidence="11 12">
    <name type="scientific">Fontimonas thermophila</name>
    <dbReference type="NCBI Taxonomy" id="1076937"/>
    <lineage>
        <taxon>Bacteria</taxon>
        <taxon>Pseudomonadati</taxon>
        <taxon>Pseudomonadota</taxon>
        <taxon>Gammaproteobacteria</taxon>
        <taxon>Nevskiales</taxon>
        <taxon>Nevskiaceae</taxon>
        <taxon>Fontimonas</taxon>
    </lineage>
</organism>
<keyword evidence="8" id="KW-0411">Iron-sulfur</keyword>
<keyword evidence="7" id="KW-0408">Iron</keyword>
<comment type="cofactor">
    <cofactor evidence="1">
        <name>FAD</name>
        <dbReference type="ChEBI" id="CHEBI:57692"/>
    </cofactor>
</comment>
<keyword evidence="5" id="KW-0274">FAD</keyword>
<dbReference type="SUPFAM" id="SSF63380">
    <property type="entry name" value="Riboflavin synthase domain-like"/>
    <property type="match status" value="1"/>
</dbReference>
<protein>
    <submittedName>
        <fullName evidence="11">Ferredoxin-NADP reductase</fullName>
    </submittedName>
</protein>
<evidence type="ECO:0000256" key="3">
    <source>
        <dbReference type="ARBA" id="ARBA00022714"/>
    </source>
</evidence>
<dbReference type="PANTHER" id="PTHR47354:SF6">
    <property type="entry name" value="NADH OXIDOREDUCTASE HCR"/>
    <property type="match status" value="1"/>
</dbReference>
<dbReference type="InterPro" id="IPR050415">
    <property type="entry name" value="MRET"/>
</dbReference>
<dbReference type="PRINTS" id="PR00410">
    <property type="entry name" value="PHEHYDRXLASE"/>
</dbReference>
<evidence type="ECO:0000256" key="9">
    <source>
        <dbReference type="ARBA" id="ARBA00061434"/>
    </source>
</evidence>
<dbReference type="GO" id="GO:0051537">
    <property type="term" value="F:2 iron, 2 sulfur cluster binding"/>
    <property type="evidence" value="ECO:0007669"/>
    <property type="project" value="UniProtKB-KW"/>
</dbReference>
<dbReference type="GO" id="GO:0046872">
    <property type="term" value="F:metal ion binding"/>
    <property type="evidence" value="ECO:0007669"/>
    <property type="project" value="UniProtKB-KW"/>
</dbReference>
<dbReference type="CDD" id="cd06216">
    <property type="entry name" value="FNR_iron_sulfur_binding_2"/>
    <property type="match status" value="1"/>
</dbReference>
<dbReference type="Pfam" id="PF00970">
    <property type="entry name" value="FAD_binding_6"/>
    <property type="match status" value="1"/>
</dbReference>
<name>A0A1I2I9M3_9GAMM</name>
<dbReference type="STRING" id="1076937.SAMN04488120_103143"/>
<dbReference type="Gene3D" id="3.10.20.30">
    <property type="match status" value="1"/>
</dbReference>
<dbReference type="Gene3D" id="3.40.50.80">
    <property type="entry name" value="Nucleotide-binding domain of ferredoxin-NADP reductase (FNR) module"/>
    <property type="match status" value="1"/>
</dbReference>
<dbReference type="Gene3D" id="2.40.30.10">
    <property type="entry name" value="Translation factors"/>
    <property type="match status" value="1"/>
</dbReference>
<dbReference type="InterPro" id="IPR039261">
    <property type="entry name" value="FNR_nucleotide-bd"/>
</dbReference>
<evidence type="ECO:0000256" key="5">
    <source>
        <dbReference type="ARBA" id="ARBA00022827"/>
    </source>
</evidence>
<gene>
    <name evidence="11" type="ORF">SAMN04488120_103143</name>
</gene>
<dbReference type="Pfam" id="PF00175">
    <property type="entry name" value="NAD_binding_1"/>
    <property type="match status" value="1"/>
</dbReference>
<evidence type="ECO:0000313" key="12">
    <source>
        <dbReference type="Proteomes" id="UP000199771"/>
    </source>
</evidence>
<dbReference type="InterPro" id="IPR008333">
    <property type="entry name" value="Cbr1-like_FAD-bd_dom"/>
</dbReference>
<evidence type="ECO:0000256" key="2">
    <source>
        <dbReference type="ARBA" id="ARBA00022630"/>
    </source>
</evidence>
<reference evidence="11 12" key="1">
    <citation type="submission" date="2016-10" db="EMBL/GenBank/DDBJ databases">
        <authorList>
            <person name="de Groot N.N."/>
        </authorList>
    </citation>
    <scope>NUCLEOTIDE SEQUENCE [LARGE SCALE GENOMIC DNA]</scope>
    <source>
        <strain evidence="11 12">DSM 23609</strain>
    </source>
</reference>
<dbReference type="SUPFAM" id="SSF52343">
    <property type="entry name" value="Ferredoxin reductase-like, C-terminal NADP-linked domain"/>
    <property type="match status" value="1"/>
</dbReference>
<evidence type="ECO:0000256" key="6">
    <source>
        <dbReference type="ARBA" id="ARBA00023002"/>
    </source>
</evidence>
<evidence type="ECO:0000256" key="1">
    <source>
        <dbReference type="ARBA" id="ARBA00001974"/>
    </source>
</evidence>
<dbReference type="InterPro" id="IPR001041">
    <property type="entry name" value="2Fe-2S_ferredoxin-type"/>
</dbReference>
<dbReference type="InterPro" id="IPR001433">
    <property type="entry name" value="OxRdtase_FAD/NAD-bd"/>
</dbReference>
<keyword evidence="6" id="KW-0560">Oxidoreductase</keyword>
<dbReference type="EMBL" id="FOOC01000003">
    <property type="protein sequence ID" value="SFF38945.1"/>
    <property type="molecule type" value="Genomic_DNA"/>
</dbReference>
<dbReference type="PROSITE" id="PS51384">
    <property type="entry name" value="FAD_FR"/>
    <property type="match status" value="1"/>
</dbReference>
<accession>A0A1I2I9M3</accession>
<dbReference type="InterPro" id="IPR017938">
    <property type="entry name" value="Riboflavin_synthase-like_b-brl"/>
</dbReference>
<dbReference type="Pfam" id="PF00111">
    <property type="entry name" value="Fer2"/>
    <property type="match status" value="1"/>
</dbReference>
<dbReference type="PANTHER" id="PTHR47354">
    <property type="entry name" value="NADH OXIDOREDUCTASE HCR"/>
    <property type="match status" value="1"/>
</dbReference>
<dbReference type="OrthoDB" id="9796486at2"/>
<dbReference type="AlphaFoldDB" id="A0A1I2I9M3"/>
<evidence type="ECO:0000313" key="11">
    <source>
        <dbReference type="EMBL" id="SFF38945.1"/>
    </source>
</evidence>
<feature type="domain" description="FAD-binding FR-type" evidence="10">
    <location>
        <begin position="33"/>
        <end position="135"/>
    </location>
</feature>
<keyword evidence="12" id="KW-1185">Reference proteome</keyword>
<keyword evidence="3" id="KW-0001">2Fe-2S</keyword>
<dbReference type="Proteomes" id="UP000199771">
    <property type="component" value="Unassembled WGS sequence"/>
</dbReference>
<evidence type="ECO:0000259" key="10">
    <source>
        <dbReference type="PROSITE" id="PS51384"/>
    </source>
</evidence>
<dbReference type="CDD" id="cd00207">
    <property type="entry name" value="fer2"/>
    <property type="match status" value="1"/>
</dbReference>